<gene>
    <name evidence="3" type="ORF">F53441_12198</name>
</gene>
<evidence type="ECO:0000313" key="4">
    <source>
        <dbReference type="Proteomes" id="UP000605986"/>
    </source>
</evidence>
<dbReference type="EMBL" id="JAADJG010000643">
    <property type="protein sequence ID" value="KAF4440790.1"/>
    <property type="molecule type" value="Genomic_DNA"/>
</dbReference>
<proteinExistence type="predicted"/>
<keyword evidence="4" id="KW-1185">Reference proteome</keyword>
<dbReference type="PANTHER" id="PTHR22834">
    <property type="entry name" value="NUCLEAR FUSION PROTEIN FUS2"/>
    <property type="match status" value="1"/>
</dbReference>
<sequence>MMRAPQHKLHPVLEHDTYDPKTISTVYLPTIFVSEDERSINNGSKTKVAIDTQLHDTCIPLISQRRNVIKELIDTEINFTRDMRILLHVYKGTADACPALDAEAVQLIFRNIDDIVSVHTSFQSELEKSVASVYYRNHEQPSIGNNHISATNLNRNSWMRGSEAEDRRTWIGRAFMLNIDSITMVVEKFLKKSDQVIEYLAVIQQNPVVFYWIEQCREVSKHLTHAWDLGSLLIKPVQRITRYPILISALLRYTPQDHPDWKDLLGARERLNALLFQVNTNTKGFEGAPRATIERCPDPKAKPSAKRMLRKSMSKMRLWTHRLSGNPNHTDNHRSCSAPLDDATDELSPRSAPETVLTNPFSPAMSDHKFPYRWHSSRSAPDLRPRTRK</sequence>
<evidence type="ECO:0000256" key="1">
    <source>
        <dbReference type="SAM" id="MobiDB-lite"/>
    </source>
</evidence>
<dbReference type="GO" id="GO:0032955">
    <property type="term" value="P:regulation of division septum assembly"/>
    <property type="evidence" value="ECO:0007669"/>
    <property type="project" value="TreeGrafter"/>
</dbReference>
<dbReference type="GO" id="GO:0005737">
    <property type="term" value="C:cytoplasm"/>
    <property type="evidence" value="ECO:0007669"/>
    <property type="project" value="TreeGrafter"/>
</dbReference>
<protein>
    <submittedName>
        <fullName evidence="3">Dbl-domain containing protein</fullName>
    </submittedName>
</protein>
<dbReference type="CDD" id="cd00160">
    <property type="entry name" value="RhoGEF"/>
    <property type="match status" value="1"/>
</dbReference>
<evidence type="ECO:0000313" key="3">
    <source>
        <dbReference type="EMBL" id="KAF4440790.1"/>
    </source>
</evidence>
<dbReference type="Gene3D" id="1.20.900.10">
    <property type="entry name" value="Dbl homology (DH) domain"/>
    <property type="match status" value="1"/>
</dbReference>
<dbReference type="GO" id="GO:0031991">
    <property type="term" value="P:regulation of actomyosin contractile ring contraction"/>
    <property type="evidence" value="ECO:0007669"/>
    <property type="project" value="TreeGrafter"/>
</dbReference>
<comment type="caution">
    <text evidence="3">The sequence shown here is derived from an EMBL/GenBank/DDBJ whole genome shotgun (WGS) entry which is preliminary data.</text>
</comment>
<organism evidence="3 4">
    <name type="scientific">Fusarium austroafricanum</name>
    <dbReference type="NCBI Taxonomy" id="2364996"/>
    <lineage>
        <taxon>Eukaryota</taxon>
        <taxon>Fungi</taxon>
        <taxon>Dikarya</taxon>
        <taxon>Ascomycota</taxon>
        <taxon>Pezizomycotina</taxon>
        <taxon>Sordariomycetes</taxon>
        <taxon>Hypocreomycetidae</taxon>
        <taxon>Hypocreales</taxon>
        <taxon>Nectriaceae</taxon>
        <taxon>Fusarium</taxon>
        <taxon>Fusarium concolor species complex</taxon>
    </lineage>
</organism>
<dbReference type="PANTHER" id="PTHR22834:SF20">
    <property type="entry name" value="SH3 DOMAIN-CONTAINING PROTEIN"/>
    <property type="match status" value="1"/>
</dbReference>
<evidence type="ECO:0000259" key="2">
    <source>
        <dbReference type="PROSITE" id="PS50010"/>
    </source>
</evidence>
<dbReference type="InterPro" id="IPR000219">
    <property type="entry name" value="DH_dom"/>
</dbReference>
<dbReference type="InterPro" id="IPR051492">
    <property type="entry name" value="Dynamin-Rho_GEF"/>
</dbReference>
<dbReference type="PROSITE" id="PS50010">
    <property type="entry name" value="DH_2"/>
    <property type="match status" value="1"/>
</dbReference>
<dbReference type="InterPro" id="IPR035899">
    <property type="entry name" value="DBL_dom_sf"/>
</dbReference>
<dbReference type="AlphaFoldDB" id="A0A8H4NMN2"/>
<feature type="domain" description="DH" evidence="2">
    <location>
        <begin position="64"/>
        <end position="281"/>
    </location>
</feature>
<dbReference type="Proteomes" id="UP000605986">
    <property type="component" value="Unassembled WGS sequence"/>
</dbReference>
<feature type="region of interest" description="Disordered" evidence="1">
    <location>
        <begin position="324"/>
        <end position="389"/>
    </location>
</feature>
<dbReference type="Pfam" id="PF00621">
    <property type="entry name" value="RhoGEF"/>
    <property type="match status" value="1"/>
</dbReference>
<reference evidence="3" key="1">
    <citation type="submission" date="2020-01" db="EMBL/GenBank/DDBJ databases">
        <title>Identification and distribution of gene clusters putatively required for synthesis of sphingolipid metabolism inhibitors in phylogenetically diverse species of the filamentous fungus Fusarium.</title>
        <authorList>
            <person name="Kim H.-S."/>
            <person name="Busman M."/>
            <person name="Brown D.W."/>
            <person name="Divon H."/>
            <person name="Uhlig S."/>
            <person name="Proctor R.H."/>
        </authorList>
    </citation>
    <scope>NUCLEOTIDE SEQUENCE</scope>
    <source>
        <strain evidence="3">NRRL 53441</strain>
    </source>
</reference>
<dbReference type="SMART" id="SM00325">
    <property type="entry name" value="RhoGEF"/>
    <property type="match status" value="1"/>
</dbReference>
<dbReference type="SUPFAM" id="SSF48065">
    <property type="entry name" value="DBL homology domain (DH-domain)"/>
    <property type="match status" value="1"/>
</dbReference>
<name>A0A8H4NMN2_9HYPO</name>
<dbReference type="OrthoDB" id="10256089at2759"/>
<accession>A0A8H4NMN2</accession>
<dbReference type="GO" id="GO:0005085">
    <property type="term" value="F:guanyl-nucleotide exchange factor activity"/>
    <property type="evidence" value="ECO:0007669"/>
    <property type="project" value="InterPro"/>
</dbReference>